<dbReference type="eggNOG" id="COG0836">
    <property type="taxonomic scope" value="Bacteria"/>
</dbReference>
<dbReference type="SUPFAM" id="SSF53448">
    <property type="entry name" value="Nucleotide-diphospho-sugar transferases"/>
    <property type="match status" value="1"/>
</dbReference>
<sequence length="478" mass="52169">MIIPVVLAGGSGTRLWPLSRELYPKQLMALVGDRTMLQSTLERLSGVNDMGAPIVICNGNHRFMVAEQLRLSGITPRSIMLEPVGRNTAPAIAVAALTAVADHSNPILLVLPADHFIVGIPRFHDALNAGQRHADEGALVTFGVAPTTPETGYGYIKKGDPVSAGQDHSPETEGAARIEAFVEKPDAETARAYLRSGRYFWNSGMFMFRAADILDEMRQQVPEIVAACEQALSSGCRDLDFFRLDADAFARCPSDSIDYAVMEKTDRGVMVPLDAGWNDLGSWEALWHTGEKDKSANVISGDVVVHDVSDSYLRSTSRLLAAVGLSGHVVVETPDAVLICPRNRTQDLKLIVDTLKAGSRAEAMVHKTDYRPWGTCETLVVGERFHVNRLTVKPGQQLALQRHTLRAEHWVILSGTARVTKGRDAFTVTADQSVYIPEGVAHRLENAGDGPLEVIEVQTGTAIQDTDIERLEDVYGRK</sequence>
<dbReference type="EMBL" id="CP000859">
    <property type="protein sequence ID" value="ABW67835.1"/>
    <property type="molecule type" value="Genomic_DNA"/>
</dbReference>
<dbReference type="InterPro" id="IPR006375">
    <property type="entry name" value="Man1P_GuaTrfase/Man6P_Isoase"/>
</dbReference>
<dbReference type="Pfam" id="PF22640">
    <property type="entry name" value="ManC_GMP_beta-helix"/>
    <property type="match status" value="1"/>
</dbReference>
<evidence type="ECO:0000313" key="13">
    <source>
        <dbReference type="Proteomes" id="UP000008561"/>
    </source>
</evidence>
<gene>
    <name evidence="12" type="ordered locus">Dole_2031</name>
</gene>
<dbReference type="InterPro" id="IPR051161">
    <property type="entry name" value="Mannose-6P_isomerase_type2"/>
</dbReference>
<dbReference type="InterPro" id="IPR011051">
    <property type="entry name" value="RmlC_Cupin_sf"/>
</dbReference>
<evidence type="ECO:0000256" key="1">
    <source>
        <dbReference type="ARBA" id="ARBA00006115"/>
    </source>
</evidence>
<keyword evidence="5" id="KW-0547">Nucleotide-binding</keyword>
<accession>A8ZTF2</accession>
<evidence type="ECO:0000259" key="9">
    <source>
        <dbReference type="Pfam" id="PF00483"/>
    </source>
</evidence>
<dbReference type="InterPro" id="IPR001538">
    <property type="entry name" value="Man6P_isomerase-2_C"/>
</dbReference>
<dbReference type="STRING" id="96561.Dole_2031"/>
<feature type="domain" description="Mannose-6-phosphate isomerase type II C-terminal" evidence="10">
    <location>
        <begin position="360"/>
        <end position="473"/>
    </location>
</feature>
<proteinExistence type="inferred from homology"/>
<dbReference type="RefSeq" id="WP_012175447.1">
    <property type="nucleotide sequence ID" value="NC_009943.1"/>
</dbReference>
<evidence type="ECO:0000256" key="4">
    <source>
        <dbReference type="ARBA" id="ARBA00022695"/>
    </source>
</evidence>
<dbReference type="GO" id="GO:0000271">
    <property type="term" value="P:polysaccharide biosynthetic process"/>
    <property type="evidence" value="ECO:0007669"/>
    <property type="project" value="InterPro"/>
</dbReference>
<evidence type="ECO:0000256" key="7">
    <source>
        <dbReference type="ARBA" id="ARBA00047343"/>
    </source>
</evidence>
<reference evidence="12 13" key="1">
    <citation type="submission" date="2007-10" db="EMBL/GenBank/DDBJ databases">
        <title>Complete sequence of Desulfococcus oleovorans Hxd3.</title>
        <authorList>
            <consortium name="US DOE Joint Genome Institute"/>
            <person name="Copeland A."/>
            <person name="Lucas S."/>
            <person name="Lapidus A."/>
            <person name="Barry K."/>
            <person name="Glavina del Rio T."/>
            <person name="Dalin E."/>
            <person name="Tice H."/>
            <person name="Pitluck S."/>
            <person name="Kiss H."/>
            <person name="Brettin T."/>
            <person name="Bruce D."/>
            <person name="Detter J.C."/>
            <person name="Han C."/>
            <person name="Schmutz J."/>
            <person name="Larimer F."/>
            <person name="Land M."/>
            <person name="Hauser L."/>
            <person name="Kyrpides N."/>
            <person name="Kim E."/>
            <person name="Wawrik B."/>
            <person name="Richardson P."/>
        </authorList>
    </citation>
    <scope>NUCLEOTIDE SEQUENCE [LARGE SCALE GENOMIC DNA]</scope>
    <source>
        <strain evidence="13">DSM 6200 / JCM 39069 / Hxd3</strain>
    </source>
</reference>
<dbReference type="InterPro" id="IPR014710">
    <property type="entry name" value="RmlC-like_jellyroll"/>
</dbReference>
<dbReference type="eggNOG" id="COG0662">
    <property type="taxonomic scope" value="Bacteria"/>
</dbReference>
<feature type="domain" description="MannoseP isomerase/GMP-like beta-helix" evidence="11">
    <location>
        <begin position="301"/>
        <end position="355"/>
    </location>
</feature>
<dbReference type="Gene3D" id="2.60.120.10">
    <property type="entry name" value="Jelly Rolls"/>
    <property type="match status" value="1"/>
</dbReference>
<dbReference type="Gene3D" id="3.90.550.10">
    <property type="entry name" value="Spore Coat Polysaccharide Biosynthesis Protein SpsA, Chain A"/>
    <property type="match status" value="1"/>
</dbReference>
<comment type="similarity">
    <text evidence="1 8">Belongs to the mannose-6-phosphate isomerase type 2 family.</text>
</comment>
<dbReference type="FunFam" id="3.90.550.10:FF:000046">
    <property type="entry name" value="Mannose-1-phosphate guanylyltransferase (GDP)"/>
    <property type="match status" value="1"/>
</dbReference>
<dbReference type="GO" id="GO:0009298">
    <property type="term" value="P:GDP-mannose biosynthetic process"/>
    <property type="evidence" value="ECO:0007669"/>
    <property type="project" value="TreeGrafter"/>
</dbReference>
<dbReference type="Proteomes" id="UP000008561">
    <property type="component" value="Chromosome"/>
</dbReference>
<dbReference type="GO" id="GO:0004475">
    <property type="term" value="F:mannose-1-phosphate guanylyltransferase (GTP) activity"/>
    <property type="evidence" value="ECO:0007669"/>
    <property type="project" value="UniProtKB-EC"/>
</dbReference>
<dbReference type="HOGENOM" id="CLU_035527_1_0_7"/>
<organism evidence="12 13">
    <name type="scientific">Desulfosudis oleivorans (strain DSM 6200 / JCM 39069 / Hxd3)</name>
    <name type="common">Desulfococcus oleovorans</name>
    <dbReference type="NCBI Taxonomy" id="96561"/>
    <lineage>
        <taxon>Bacteria</taxon>
        <taxon>Pseudomonadati</taxon>
        <taxon>Thermodesulfobacteriota</taxon>
        <taxon>Desulfobacteria</taxon>
        <taxon>Desulfobacterales</taxon>
        <taxon>Desulfosudaceae</taxon>
        <taxon>Desulfosudis</taxon>
    </lineage>
</organism>
<dbReference type="CDD" id="cd02213">
    <property type="entry name" value="cupin_PMI_typeII_C"/>
    <property type="match status" value="1"/>
</dbReference>
<dbReference type="KEGG" id="dol:Dole_2031"/>
<name>A8ZTF2_DESOH</name>
<dbReference type="GO" id="GO:0016853">
    <property type="term" value="F:isomerase activity"/>
    <property type="evidence" value="ECO:0007669"/>
    <property type="project" value="UniProtKB-KW"/>
</dbReference>
<dbReference type="GO" id="GO:0005525">
    <property type="term" value="F:GTP binding"/>
    <property type="evidence" value="ECO:0007669"/>
    <property type="project" value="UniProtKB-KW"/>
</dbReference>
<dbReference type="Pfam" id="PF01050">
    <property type="entry name" value="MannoseP_isomer"/>
    <property type="match status" value="1"/>
</dbReference>
<keyword evidence="6" id="KW-0342">GTP-binding</keyword>
<dbReference type="InterPro" id="IPR005835">
    <property type="entry name" value="NTP_transferase_dom"/>
</dbReference>
<comment type="catalytic activity">
    <reaction evidence="7">
        <text>alpha-D-mannose 1-phosphate + GTP + H(+) = GDP-alpha-D-mannose + diphosphate</text>
        <dbReference type="Rhea" id="RHEA:15229"/>
        <dbReference type="ChEBI" id="CHEBI:15378"/>
        <dbReference type="ChEBI" id="CHEBI:33019"/>
        <dbReference type="ChEBI" id="CHEBI:37565"/>
        <dbReference type="ChEBI" id="CHEBI:57527"/>
        <dbReference type="ChEBI" id="CHEBI:58409"/>
        <dbReference type="EC" id="2.7.7.13"/>
    </reaction>
</comment>
<dbReference type="OrthoDB" id="9806359at2"/>
<evidence type="ECO:0000256" key="8">
    <source>
        <dbReference type="RuleBase" id="RU004190"/>
    </source>
</evidence>
<evidence type="ECO:0000259" key="10">
    <source>
        <dbReference type="Pfam" id="PF01050"/>
    </source>
</evidence>
<evidence type="ECO:0000256" key="2">
    <source>
        <dbReference type="ARBA" id="ARBA00012387"/>
    </source>
</evidence>
<evidence type="ECO:0000256" key="3">
    <source>
        <dbReference type="ARBA" id="ARBA00022679"/>
    </source>
</evidence>
<dbReference type="SUPFAM" id="SSF51182">
    <property type="entry name" value="RmlC-like cupins"/>
    <property type="match status" value="1"/>
</dbReference>
<evidence type="ECO:0000256" key="5">
    <source>
        <dbReference type="ARBA" id="ARBA00022741"/>
    </source>
</evidence>
<dbReference type="CDD" id="cd02509">
    <property type="entry name" value="GDP-M1P_Guanylyltransferase"/>
    <property type="match status" value="1"/>
</dbReference>
<keyword evidence="3 12" id="KW-0808">Transferase</keyword>
<dbReference type="PANTHER" id="PTHR46390">
    <property type="entry name" value="MANNOSE-1-PHOSPHATE GUANYLYLTRANSFERASE"/>
    <property type="match status" value="1"/>
</dbReference>
<keyword evidence="13" id="KW-1185">Reference proteome</keyword>
<dbReference type="InterPro" id="IPR029044">
    <property type="entry name" value="Nucleotide-diphossugar_trans"/>
</dbReference>
<dbReference type="Pfam" id="PF00483">
    <property type="entry name" value="NTP_transferase"/>
    <property type="match status" value="1"/>
</dbReference>
<protein>
    <recommendedName>
        <fullName evidence="2">mannose-1-phosphate guanylyltransferase</fullName>
        <ecNumber evidence="2">2.7.7.13</ecNumber>
    </recommendedName>
</protein>
<evidence type="ECO:0000256" key="6">
    <source>
        <dbReference type="ARBA" id="ARBA00023134"/>
    </source>
</evidence>
<evidence type="ECO:0000313" key="12">
    <source>
        <dbReference type="EMBL" id="ABW67835.1"/>
    </source>
</evidence>
<keyword evidence="4 12" id="KW-0548">Nucleotidyltransferase</keyword>
<dbReference type="InterPro" id="IPR054566">
    <property type="entry name" value="ManC/GMP-like_b-helix"/>
</dbReference>
<keyword evidence="12" id="KW-0413">Isomerase</keyword>
<dbReference type="EC" id="2.7.7.13" evidence="2"/>
<feature type="domain" description="Nucleotidyl transferase" evidence="9">
    <location>
        <begin position="4"/>
        <end position="293"/>
    </location>
</feature>
<dbReference type="InterPro" id="IPR049577">
    <property type="entry name" value="GMPP_N"/>
</dbReference>
<dbReference type="NCBIfam" id="TIGR01479">
    <property type="entry name" value="GMP_PMI"/>
    <property type="match status" value="1"/>
</dbReference>
<dbReference type="PANTHER" id="PTHR46390:SF1">
    <property type="entry name" value="MANNOSE-1-PHOSPHATE GUANYLYLTRANSFERASE"/>
    <property type="match status" value="1"/>
</dbReference>
<evidence type="ECO:0000259" key="11">
    <source>
        <dbReference type="Pfam" id="PF22640"/>
    </source>
</evidence>
<dbReference type="AlphaFoldDB" id="A8ZTF2"/>